<name>A0A2S9K936_9BURK</name>
<feature type="region of interest" description="Disordered" evidence="1">
    <location>
        <begin position="214"/>
        <end position="236"/>
    </location>
</feature>
<dbReference type="AlphaFoldDB" id="A0A2S9K936"/>
<dbReference type="RefSeq" id="WP_105746885.1">
    <property type="nucleotide sequence ID" value="NZ_PVLQ01000008.1"/>
</dbReference>
<feature type="domain" description="Transposase IS200-like" evidence="2">
    <location>
        <begin position="9"/>
        <end position="124"/>
    </location>
</feature>
<reference evidence="3 4" key="1">
    <citation type="submission" date="2018-03" db="EMBL/GenBank/DDBJ databases">
        <title>Comparative genomics illustrates the genes involved in a hyperalkaliphilic mechanisms of Serpentinomonas isolated from highly-alkaline calcium-rich serpentinized springs.</title>
        <authorList>
            <person name="Suzuki S."/>
            <person name="Ishii S."/>
            <person name="Walworth N."/>
            <person name="Bird L."/>
            <person name="Kuenen J.G."/>
            <person name="Nealson K.H."/>
        </authorList>
    </citation>
    <scope>NUCLEOTIDE SEQUENCE [LARGE SCALE GENOMIC DNA]</scope>
    <source>
        <strain evidence="3 4">P1</strain>
    </source>
</reference>
<dbReference type="OrthoDB" id="9814067at2"/>
<dbReference type="GO" id="GO:0004803">
    <property type="term" value="F:transposase activity"/>
    <property type="evidence" value="ECO:0007669"/>
    <property type="project" value="InterPro"/>
</dbReference>
<dbReference type="SMART" id="SM01321">
    <property type="entry name" value="Y1_Tnp"/>
    <property type="match status" value="1"/>
</dbReference>
<organism evidence="3 4">
    <name type="scientific">Malikia granosa</name>
    <dbReference type="NCBI Taxonomy" id="263067"/>
    <lineage>
        <taxon>Bacteria</taxon>
        <taxon>Pseudomonadati</taxon>
        <taxon>Pseudomonadota</taxon>
        <taxon>Betaproteobacteria</taxon>
        <taxon>Burkholderiales</taxon>
        <taxon>Comamonadaceae</taxon>
        <taxon>Malikia</taxon>
    </lineage>
</organism>
<comment type="caution">
    <text evidence="3">The sequence shown here is derived from an EMBL/GenBank/DDBJ whole genome shotgun (WGS) entry which is preliminary data.</text>
</comment>
<proteinExistence type="predicted"/>
<dbReference type="PANTHER" id="PTHR34322">
    <property type="entry name" value="TRANSPOSASE, Y1_TNP DOMAIN-CONTAINING"/>
    <property type="match status" value="1"/>
</dbReference>
<accession>A0A2S9K936</accession>
<dbReference type="NCBIfam" id="NF047646">
    <property type="entry name" value="REP_Tyr_transpos"/>
    <property type="match status" value="1"/>
</dbReference>
<dbReference type="SUPFAM" id="SSF143422">
    <property type="entry name" value="Transposase IS200-like"/>
    <property type="match status" value="1"/>
</dbReference>
<dbReference type="Gene3D" id="3.30.70.1290">
    <property type="entry name" value="Transposase IS200-like"/>
    <property type="match status" value="1"/>
</dbReference>
<sequence>MARLPRLAVTGVPHHVILRGNNRQPVFVDREDREFFLSQLAELAQRERVQVHAYVLMDNHLHLLLTPQQDGALSRLMQSLGRSYVRRFNLRHGRSGTLWEGRYRSTVIDSERYLLACMVYIDLNPVRAGMVPAAEFYPWSSHAHYIGRRHDKWLTPHPLVWSLGNTPFAREAAYAELVRQGLSEARQRELSESALQGWPLGGAGFLARLREQTSRRLEKGRAGRPRTPAAAADEDG</sequence>
<gene>
    <name evidence="3" type="ORF">C6P64_01865</name>
</gene>
<evidence type="ECO:0000313" key="3">
    <source>
        <dbReference type="EMBL" id="PRD66902.1"/>
    </source>
</evidence>
<dbReference type="Pfam" id="PF01797">
    <property type="entry name" value="Y1_Tnp"/>
    <property type="match status" value="1"/>
</dbReference>
<dbReference type="PANTHER" id="PTHR34322:SF2">
    <property type="entry name" value="TRANSPOSASE IS200-LIKE DOMAIN-CONTAINING PROTEIN"/>
    <property type="match status" value="1"/>
</dbReference>
<evidence type="ECO:0000259" key="2">
    <source>
        <dbReference type="SMART" id="SM01321"/>
    </source>
</evidence>
<evidence type="ECO:0000313" key="4">
    <source>
        <dbReference type="Proteomes" id="UP000238589"/>
    </source>
</evidence>
<dbReference type="InterPro" id="IPR036515">
    <property type="entry name" value="Transposase_17_sf"/>
</dbReference>
<feature type="compositionally biased region" description="Low complexity" evidence="1">
    <location>
        <begin position="225"/>
        <end position="236"/>
    </location>
</feature>
<keyword evidence="4" id="KW-1185">Reference proteome</keyword>
<protein>
    <submittedName>
        <fullName evidence="3">Transposase</fullName>
    </submittedName>
</protein>
<evidence type="ECO:0000256" key="1">
    <source>
        <dbReference type="SAM" id="MobiDB-lite"/>
    </source>
</evidence>
<dbReference type="Proteomes" id="UP000238589">
    <property type="component" value="Unassembled WGS sequence"/>
</dbReference>
<dbReference type="GO" id="GO:0006313">
    <property type="term" value="P:DNA transposition"/>
    <property type="evidence" value="ECO:0007669"/>
    <property type="project" value="InterPro"/>
</dbReference>
<dbReference type="InterPro" id="IPR002686">
    <property type="entry name" value="Transposase_17"/>
</dbReference>
<dbReference type="EMBL" id="PVLQ01000008">
    <property type="protein sequence ID" value="PRD66902.1"/>
    <property type="molecule type" value="Genomic_DNA"/>
</dbReference>
<dbReference type="GO" id="GO:0003677">
    <property type="term" value="F:DNA binding"/>
    <property type="evidence" value="ECO:0007669"/>
    <property type="project" value="InterPro"/>
</dbReference>